<protein>
    <submittedName>
        <fullName evidence="1">Uncharacterized protein</fullName>
    </submittedName>
</protein>
<comment type="caution">
    <text evidence="1">The sequence shown here is derived from an EMBL/GenBank/DDBJ whole genome shotgun (WGS) entry which is preliminary data.</text>
</comment>
<reference evidence="1 2" key="1">
    <citation type="submission" date="2024-09" db="EMBL/GenBank/DDBJ databases">
        <title>Chromosome-scale assembly of Riccia fluitans.</title>
        <authorList>
            <person name="Paukszto L."/>
            <person name="Sawicki J."/>
            <person name="Karawczyk K."/>
            <person name="Piernik-Szablinska J."/>
            <person name="Szczecinska M."/>
            <person name="Mazdziarz M."/>
        </authorList>
    </citation>
    <scope>NUCLEOTIDE SEQUENCE [LARGE SCALE GENOMIC DNA]</scope>
    <source>
        <strain evidence="1">Rf_01</strain>
        <tissue evidence="1">Aerial parts of the thallus</tissue>
    </source>
</reference>
<proteinExistence type="predicted"/>
<organism evidence="1 2">
    <name type="scientific">Riccia fluitans</name>
    <dbReference type="NCBI Taxonomy" id="41844"/>
    <lineage>
        <taxon>Eukaryota</taxon>
        <taxon>Viridiplantae</taxon>
        <taxon>Streptophyta</taxon>
        <taxon>Embryophyta</taxon>
        <taxon>Marchantiophyta</taxon>
        <taxon>Marchantiopsida</taxon>
        <taxon>Marchantiidae</taxon>
        <taxon>Marchantiales</taxon>
        <taxon>Ricciaceae</taxon>
        <taxon>Riccia</taxon>
    </lineage>
</organism>
<name>A0ABD1ZS08_9MARC</name>
<dbReference type="AlphaFoldDB" id="A0ABD1ZS08"/>
<sequence length="114" mass="12205">MIPKSGERGASDEQDGDVAVFITLFGRGNPKCVAPLRLGLLLNRLIVNIKTSILKPQGATRIFADATNVAFLQLGIGSDLLGLRILLLVAVRKDIIPTKLVTGNGLIRSSTLER</sequence>
<evidence type="ECO:0000313" key="2">
    <source>
        <dbReference type="Proteomes" id="UP001605036"/>
    </source>
</evidence>
<accession>A0ABD1ZS08</accession>
<dbReference type="EMBL" id="JBHFFA010000001">
    <property type="protein sequence ID" value="KAL2653606.1"/>
    <property type="molecule type" value="Genomic_DNA"/>
</dbReference>
<evidence type="ECO:0000313" key="1">
    <source>
        <dbReference type="EMBL" id="KAL2653606.1"/>
    </source>
</evidence>
<dbReference type="Proteomes" id="UP001605036">
    <property type="component" value="Unassembled WGS sequence"/>
</dbReference>
<keyword evidence="2" id="KW-1185">Reference proteome</keyword>
<gene>
    <name evidence="1" type="ORF">R1flu_021734</name>
</gene>